<dbReference type="AlphaFoldDB" id="A0A5C8P861"/>
<dbReference type="PROSITE" id="PS01117">
    <property type="entry name" value="HTH_MARR_1"/>
    <property type="match status" value="1"/>
</dbReference>
<dbReference type="GO" id="GO:0006950">
    <property type="term" value="P:response to stress"/>
    <property type="evidence" value="ECO:0007669"/>
    <property type="project" value="TreeGrafter"/>
</dbReference>
<dbReference type="InterPro" id="IPR000835">
    <property type="entry name" value="HTH_MarR-typ"/>
</dbReference>
<accession>A0A5C8P861</accession>
<reference evidence="5 6" key="1">
    <citation type="submission" date="2019-06" db="EMBL/GenBank/DDBJ databases">
        <title>New taxonomy in bacterial strain CC-CFT640, isolated from vineyard.</title>
        <authorList>
            <person name="Lin S.-Y."/>
            <person name="Tsai C.-F."/>
            <person name="Young C.-C."/>
        </authorList>
    </citation>
    <scope>NUCLEOTIDE SEQUENCE [LARGE SCALE GENOMIC DNA]</scope>
    <source>
        <strain evidence="5 6">CC-CFT640</strain>
    </source>
</reference>
<organism evidence="5 6">
    <name type="scientific">Vineibacter terrae</name>
    <dbReference type="NCBI Taxonomy" id="2586908"/>
    <lineage>
        <taxon>Bacteria</taxon>
        <taxon>Pseudomonadati</taxon>
        <taxon>Pseudomonadota</taxon>
        <taxon>Alphaproteobacteria</taxon>
        <taxon>Hyphomicrobiales</taxon>
        <taxon>Vineibacter</taxon>
    </lineage>
</organism>
<sequence length="151" mass="17083">MPESFDRDVLILLHDVARLMRVVADRKARAHGMTRAQWVVLARLDRHPGLSQNELAAIVEVEPITIARLVDRLEKRGLVERRPDARDRRVWRLHLTPAAAPLVDEINDYRLELNAFITQGLSPKRVDTIVDGLLQMKANLTSDSAVPEQAA</sequence>
<evidence type="ECO:0000313" key="5">
    <source>
        <dbReference type="EMBL" id="TXL69715.1"/>
    </source>
</evidence>
<name>A0A5C8P861_9HYPH</name>
<proteinExistence type="predicted"/>
<evidence type="ECO:0000256" key="1">
    <source>
        <dbReference type="ARBA" id="ARBA00023015"/>
    </source>
</evidence>
<dbReference type="Pfam" id="PF01047">
    <property type="entry name" value="MarR"/>
    <property type="match status" value="1"/>
</dbReference>
<dbReference type="SMART" id="SM00347">
    <property type="entry name" value="HTH_MARR"/>
    <property type="match status" value="1"/>
</dbReference>
<keyword evidence="3" id="KW-0804">Transcription</keyword>
<evidence type="ECO:0000256" key="2">
    <source>
        <dbReference type="ARBA" id="ARBA00023125"/>
    </source>
</evidence>
<protein>
    <submittedName>
        <fullName evidence="5">MarR family transcriptional regulator</fullName>
    </submittedName>
</protein>
<evidence type="ECO:0000259" key="4">
    <source>
        <dbReference type="PROSITE" id="PS50995"/>
    </source>
</evidence>
<dbReference type="PROSITE" id="PS50995">
    <property type="entry name" value="HTH_MARR_2"/>
    <property type="match status" value="1"/>
</dbReference>
<dbReference type="PANTHER" id="PTHR33164:SF64">
    <property type="entry name" value="TRANSCRIPTIONAL REGULATOR SLYA"/>
    <property type="match status" value="1"/>
</dbReference>
<dbReference type="GO" id="GO:0003677">
    <property type="term" value="F:DNA binding"/>
    <property type="evidence" value="ECO:0007669"/>
    <property type="project" value="UniProtKB-KW"/>
</dbReference>
<dbReference type="PRINTS" id="PR00598">
    <property type="entry name" value="HTHMARR"/>
</dbReference>
<evidence type="ECO:0000313" key="6">
    <source>
        <dbReference type="Proteomes" id="UP000321638"/>
    </source>
</evidence>
<keyword evidence="1" id="KW-0805">Transcription regulation</keyword>
<gene>
    <name evidence="5" type="ORF">FHP25_37925</name>
</gene>
<comment type="caution">
    <text evidence="5">The sequence shown here is derived from an EMBL/GenBank/DDBJ whole genome shotgun (WGS) entry which is preliminary data.</text>
</comment>
<dbReference type="InterPro" id="IPR036390">
    <property type="entry name" value="WH_DNA-bd_sf"/>
</dbReference>
<dbReference type="Gene3D" id="1.10.10.10">
    <property type="entry name" value="Winged helix-like DNA-binding domain superfamily/Winged helix DNA-binding domain"/>
    <property type="match status" value="1"/>
</dbReference>
<dbReference type="GO" id="GO:0003700">
    <property type="term" value="F:DNA-binding transcription factor activity"/>
    <property type="evidence" value="ECO:0007669"/>
    <property type="project" value="InterPro"/>
</dbReference>
<evidence type="ECO:0000256" key="3">
    <source>
        <dbReference type="ARBA" id="ARBA00023163"/>
    </source>
</evidence>
<dbReference type="PANTHER" id="PTHR33164">
    <property type="entry name" value="TRANSCRIPTIONAL REGULATOR, MARR FAMILY"/>
    <property type="match status" value="1"/>
</dbReference>
<dbReference type="InterPro" id="IPR039422">
    <property type="entry name" value="MarR/SlyA-like"/>
</dbReference>
<keyword evidence="2" id="KW-0238">DNA-binding</keyword>
<dbReference type="InterPro" id="IPR036388">
    <property type="entry name" value="WH-like_DNA-bd_sf"/>
</dbReference>
<dbReference type="Proteomes" id="UP000321638">
    <property type="component" value="Unassembled WGS sequence"/>
</dbReference>
<dbReference type="InterPro" id="IPR023187">
    <property type="entry name" value="Tscrpt_reg_MarR-type_CS"/>
</dbReference>
<keyword evidence="6" id="KW-1185">Reference proteome</keyword>
<dbReference type="RefSeq" id="WP_147852220.1">
    <property type="nucleotide sequence ID" value="NZ_VDUZ01000074.1"/>
</dbReference>
<dbReference type="SUPFAM" id="SSF46785">
    <property type="entry name" value="Winged helix' DNA-binding domain"/>
    <property type="match status" value="1"/>
</dbReference>
<dbReference type="OrthoDB" id="5974674at2"/>
<feature type="domain" description="HTH marR-type" evidence="4">
    <location>
        <begin position="6"/>
        <end position="138"/>
    </location>
</feature>
<dbReference type="EMBL" id="VDUZ01000074">
    <property type="protein sequence ID" value="TXL69715.1"/>
    <property type="molecule type" value="Genomic_DNA"/>
</dbReference>